<organism evidence="2 3">
    <name type="scientific">Rhodococcus qingshengii JCM 15477</name>
    <dbReference type="NCBI Taxonomy" id="1303681"/>
    <lineage>
        <taxon>Bacteria</taxon>
        <taxon>Bacillati</taxon>
        <taxon>Actinomycetota</taxon>
        <taxon>Actinomycetes</taxon>
        <taxon>Mycobacteriales</taxon>
        <taxon>Nocardiaceae</taxon>
        <taxon>Rhodococcus</taxon>
        <taxon>Rhodococcus erythropolis group</taxon>
    </lineage>
</organism>
<reference evidence="3" key="1">
    <citation type="journal article" date="2022" name="Environ. Microbiol.">
        <title>Functional analysis, diversity, and distribution of carbendazim hydrolases MheI and CbmA, responsible for the initial step in carbendazim degradation.</title>
        <authorList>
            <person name="Zhang M."/>
            <person name="Bai X."/>
            <person name="Li Q."/>
            <person name="Zhang L."/>
            <person name="Zhu Q."/>
            <person name="Gao S."/>
            <person name="Ke Z."/>
            <person name="Jiang M."/>
            <person name="Hu J."/>
            <person name="Qiu J."/>
            <person name="Hong Q."/>
        </authorList>
    </citation>
    <scope>NUCLEOTIDE SEQUENCE [LARGE SCALE GENOMIC DNA]</scope>
    <source>
        <strain evidence="3">djl-6</strain>
    </source>
</reference>
<dbReference type="Proteomes" id="UP000831484">
    <property type="component" value="Chromosome"/>
</dbReference>
<proteinExistence type="predicted"/>
<dbReference type="AlphaFoldDB" id="A0AB38R9J8"/>
<gene>
    <name evidence="2" type="ORF">M0639_23355</name>
</gene>
<evidence type="ECO:0000313" key="2">
    <source>
        <dbReference type="EMBL" id="UPU41943.1"/>
    </source>
</evidence>
<dbReference type="EMBL" id="CP096563">
    <property type="protein sequence ID" value="UPU41943.1"/>
    <property type="molecule type" value="Genomic_DNA"/>
</dbReference>
<protein>
    <submittedName>
        <fullName evidence="2">Uncharacterized protein</fullName>
    </submittedName>
</protein>
<evidence type="ECO:0000256" key="1">
    <source>
        <dbReference type="SAM" id="MobiDB-lite"/>
    </source>
</evidence>
<evidence type="ECO:0000313" key="3">
    <source>
        <dbReference type="Proteomes" id="UP000831484"/>
    </source>
</evidence>
<keyword evidence="3" id="KW-1185">Reference proteome</keyword>
<sequence length="102" mass="10746">MRAPVQHLEWTRVEVAVHMKISKKVALVVVAACALTLGSAQVGTARADAPVKVSVAGHVVSAGHFEQVRRPNRCVKAGTGKSKPSKQKSTNRSGRRGSGGCF</sequence>
<name>A0AB38R9J8_RHOSG</name>
<dbReference type="RefSeq" id="WP_156524989.1">
    <property type="nucleotide sequence ID" value="NZ_CP096563.1"/>
</dbReference>
<feature type="region of interest" description="Disordered" evidence="1">
    <location>
        <begin position="73"/>
        <end position="102"/>
    </location>
</feature>
<accession>A0AB38R9J8</accession>